<name>A0A3E0VW46_9MICO</name>
<dbReference type="Pfam" id="PF22513">
    <property type="entry name" value="FitA-like_RHH"/>
    <property type="match status" value="1"/>
</dbReference>
<proteinExistence type="predicted"/>
<dbReference type="GO" id="GO:0006355">
    <property type="term" value="P:regulation of DNA-templated transcription"/>
    <property type="evidence" value="ECO:0007669"/>
    <property type="project" value="InterPro"/>
</dbReference>
<dbReference type="SUPFAM" id="SSF47598">
    <property type="entry name" value="Ribbon-helix-helix"/>
    <property type="match status" value="1"/>
</dbReference>
<accession>A0A3E0VW46</accession>
<comment type="caution">
    <text evidence="2">The sequence shown here is derived from an EMBL/GenBank/DDBJ whole genome shotgun (WGS) entry which is preliminary data.</text>
</comment>
<dbReference type="InterPro" id="IPR053853">
    <property type="entry name" value="FitA-like_RHH"/>
</dbReference>
<evidence type="ECO:0000313" key="2">
    <source>
        <dbReference type="EMBL" id="RFA13930.1"/>
    </source>
</evidence>
<dbReference type="AlphaFoldDB" id="A0A3E0VW46"/>
<protein>
    <recommendedName>
        <fullName evidence="1">Antitoxin FitA-like ribbon-helix-helix domain-containing protein</fullName>
    </recommendedName>
</protein>
<dbReference type="Proteomes" id="UP000256709">
    <property type="component" value="Unassembled WGS sequence"/>
</dbReference>
<gene>
    <name evidence="2" type="ORF">B7R21_07465</name>
</gene>
<organism evidence="2 3">
    <name type="scientific">Subtercola boreus</name>
    <dbReference type="NCBI Taxonomy" id="120213"/>
    <lineage>
        <taxon>Bacteria</taxon>
        <taxon>Bacillati</taxon>
        <taxon>Actinomycetota</taxon>
        <taxon>Actinomycetes</taxon>
        <taxon>Micrococcales</taxon>
        <taxon>Microbacteriaceae</taxon>
        <taxon>Subtercola</taxon>
    </lineage>
</organism>
<feature type="domain" description="Antitoxin FitA-like ribbon-helix-helix" evidence="1">
    <location>
        <begin position="4"/>
        <end position="40"/>
    </location>
</feature>
<dbReference type="Gene3D" id="1.10.1220.10">
    <property type="entry name" value="Met repressor-like"/>
    <property type="match status" value="1"/>
</dbReference>
<dbReference type="InterPro" id="IPR010985">
    <property type="entry name" value="Ribbon_hlx_hlx"/>
</dbReference>
<reference evidence="2 3" key="1">
    <citation type="submission" date="2017-04" db="EMBL/GenBank/DDBJ databases">
        <title>Comparative genome analysis of Subtercola boreus.</title>
        <authorList>
            <person name="Cho Y.-J."/>
            <person name="Cho A."/>
            <person name="Kim O.-S."/>
            <person name="Lee J.-I."/>
        </authorList>
    </citation>
    <scope>NUCLEOTIDE SEQUENCE [LARGE SCALE GENOMIC DNA]</scope>
    <source>
        <strain evidence="2 3">P27444</strain>
    </source>
</reference>
<evidence type="ECO:0000313" key="3">
    <source>
        <dbReference type="Proteomes" id="UP000256709"/>
    </source>
</evidence>
<dbReference type="InterPro" id="IPR013321">
    <property type="entry name" value="Arc_rbn_hlx_hlx"/>
</dbReference>
<sequence>MGVLTVRNLDDEVQRRIRLRAAENGRSMEAEARAILSAAVSENRLVTSWLAAAAELHEDDFELPTRSAPRESGAA</sequence>
<dbReference type="EMBL" id="NBXA01000015">
    <property type="protein sequence ID" value="RFA13930.1"/>
    <property type="molecule type" value="Genomic_DNA"/>
</dbReference>
<evidence type="ECO:0000259" key="1">
    <source>
        <dbReference type="Pfam" id="PF22513"/>
    </source>
</evidence>
<dbReference type="OrthoDB" id="2389872at2"/>